<dbReference type="InterPro" id="IPR036291">
    <property type="entry name" value="NAD(P)-bd_dom_sf"/>
</dbReference>
<dbReference type="SUPFAM" id="SSF55347">
    <property type="entry name" value="Glyceraldehyde-3-phosphate dehydrogenase-like, C-terminal domain"/>
    <property type="match status" value="1"/>
</dbReference>
<evidence type="ECO:0000256" key="2">
    <source>
        <dbReference type="SAM" id="MobiDB-lite"/>
    </source>
</evidence>
<organism evidence="5 6">
    <name type="scientific">Pedococcus ginsenosidimutans</name>
    <dbReference type="NCBI Taxonomy" id="490570"/>
    <lineage>
        <taxon>Bacteria</taxon>
        <taxon>Bacillati</taxon>
        <taxon>Actinomycetota</taxon>
        <taxon>Actinomycetes</taxon>
        <taxon>Micrococcales</taxon>
        <taxon>Intrasporangiaceae</taxon>
        <taxon>Pedococcus</taxon>
    </lineage>
</organism>
<evidence type="ECO:0000256" key="1">
    <source>
        <dbReference type="ARBA" id="ARBA00023027"/>
    </source>
</evidence>
<evidence type="ECO:0000259" key="3">
    <source>
        <dbReference type="Pfam" id="PF01408"/>
    </source>
</evidence>
<dbReference type="EMBL" id="BAABLO010000003">
    <property type="protein sequence ID" value="GAA4715147.1"/>
    <property type="molecule type" value="Genomic_DNA"/>
</dbReference>
<dbReference type="Pfam" id="PF01408">
    <property type="entry name" value="GFO_IDH_MocA"/>
    <property type="match status" value="1"/>
</dbReference>
<dbReference type="InterPro" id="IPR055170">
    <property type="entry name" value="GFO_IDH_MocA-like_dom"/>
</dbReference>
<accession>A0ABP8XTY8</accession>
<dbReference type="Pfam" id="PF22725">
    <property type="entry name" value="GFO_IDH_MocA_C3"/>
    <property type="match status" value="1"/>
</dbReference>
<dbReference type="Proteomes" id="UP001500556">
    <property type="component" value="Unassembled WGS sequence"/>
</dbReference>
<dbReference type="PANTHER" id="PTHR43377:SF6">
    <property type="entry name" value="GFO_IDH_MOCA-LIKE OXIDOREDUCTASE N-TERMINAL DOMAIN-CONTAINING PROTEIN"/>
    <property type="match status" value="1"/>
</dbReference>
<comment type="caution">
    <text evidence="5">The sequence shown here is derived from an EMBL/GenBank/DDBJ whole genome shotgun (WGS) entry which is preliminary data.</text>
</comment>
<name>A0ABP8XTY8_9MICO</name>
<protein>
    <submittedName>
        <fullName evidence="5">Gfo/Idh/MocA family oxidoreductase</fullName>
    </submittedName>
</protein>
<dbReference type="Gene3D" id="3.40.50.720">
    <property type="entry name" value="NAD(P)-binding Rossmann-like Domain"/>
    <property type="match status" value="1"/>
</dbReference>
<proteinExistence type="predicted"/>
<dbReference type="SUPFAM" id="SSF51735">
    <property type="entry name" value="NAD(P)-binding Rossmann-fold domains"/>
    <property type="match status" value="1"/>
</dbReference>
<feature type="region of interest" description="Disordered" evidence="2">
    <location>
        <begin position="339"/>
        <end position="363"/>
    </location>
</feature>
<dbReference type="PANTHER" id="PTHR43377">
    <property type="entry name" value="BILIVERDIN REDUCTASE A"/>
    <property type="match status" value="1"/>
</dbReference>
<evidence type="ECO:0000313" key="6">
    <source>
        <dbReference type="Proteomes" id="UP001500556"/>
    </source>
</evidence>
<keyword evidence="6" id="KW-1185">Reference proteome</keyword>
<dbReference type="Gene3D" id="3.30.360.10">
    <property type="entry name" value="Dihydrodipicolinate Reductase, domain 2"/>
    <property type="match status" value="1"/>
</dbReference>
<feature type="domain" description="Gfo/Idh/MocA-like oxidoreductase N-terminal" evidence="3">
    <location>
        <begin position="7"/>
        <end position="124"/>
    </location>
</feature>
<evidence type="ECO:0000313" key="5">
    <source>
        <dbReference type="EMBL" id="GAA4715147.1"/>
    </source>
</evidence>
<sequence>MATSQGIRVGIVGCGYWGSKHVRVMQSLAQVGEVVLIDGRSDRTASLLRGMPGARTFEDLPSALPEVDAVVLATPPTTHAPLALAAIAAGKHVLVEKPMATTSADGRRLVEAATEAGVTLMVGHTFEHNAAVAKLRQLILQGDLGDLYNIDTARLNLGLYQSDVNVIFDLAPHDISIIINLLGSAPASVEAWAACHAHRRLEDMAYLRLSYPELNLTANIHVSWLDPCKVRRVTVVGSRKMAVYDDLAVDERIRVFDRGVTPPVDDQDLTQPPMAYRYGDITVPYLDFEEPLLVQDKHFIDCILTGGRPSTNGLNGLAVVEVLEALQISLRERRPVALDELRPEGSRPGPDPEESVSLIGSAL</sequence>
<evidence type="ECO:0000259" key="4">
    <source>
        <dbReference type="Pfam" id="PF22725"/>
    </source>
</evidence>
<reference evidence="6" key="1">
    <citation type="journal article" date="2019" name="Int. J. Syst. Evol. Microbiol.">
        <title>The Global Catalogue of Microorganisms (GCM) 10K type strain sequencing project: providing services to taxonomists for standard genome sequencing and annotation.</title>
        <authorList>
            <consortium name="The Broad Institute Genomics Platform"/>
            <consortium name="The Broad Institute Genome Sequencing Center for Infectious Disease"/>
            <person name="Wu L."/>
            <person name="Ma J."/>
        </authorList>
    </citation>
    <scope>NUCLEOTIDE SEQUENCE [LARGE SCALE GENOMIC DNA]</scope>
    <source>
        <strain evidence="6">JCM 18961</strain>
    </source>
</reference>
<keyword evidence="1" id="KW-0520">NAD</keyword>
<dbReference type="InterPro" id="IPR051450">
    <property type="entry name" value="Gfo/Idh/MocA_Oxidoreductases"/>
</dbReference>
<dbReference type="InterPro" id="IPR000683">
    <property type="entry name" value="Gfo/Idh/MocA-like_OxRdtase_N"/>
</dbReference>
<feature type="domain" description="GFO/IDH/MocA-like oxidoreductase" evidence="4">
    <location>
        <begin position="133"/>
        <end position="241"/>
    </location>
</feature>
<gene>
    <name evidence="5" type="ORF">GCM10025782_09590</name>
</gene>
<dbReference type="RefSeq" id="WP_345501536.1">
    <property type="nucleotide sequence ID" value="NZ_BAABLO010000003.1"/>
</dbReference>